<feature type="coiled-coil region" evidence="1">
    <location>
        <begin position="215"/>
        <end position="259"/>
    </location>
</feature>
<sequence length="299" mass="34459">MSFFKQKLMGISRDLYLDQGWAMPRGIIEAGARDPTNFTLAEWQQAKRAGLDPRWLKVVVQDSWNRSDSTPAFSGALQDRGLFLAKGDRRSHVVIDFSGEVHALPRCLGLNTKQVRARLGDGDDLPSVDATKEQIAGRMTLAMRRHVAEGKTRFKKGAAVLAHRKMELVLRQRDERLKLASEQKRRWLAETKERRARLPIGLRGLWSKITGKYQAIRAENEAQAERTRRQIARERQLLVQAQRDERASLQVEIKAMRKRQAEQLLELRSDIVRFLKFKRSQDAGLSRERNISLSLRLDR</sequence>
<reference evidence="2 3" key="1">
    <citation type="submission" date="2022-06" db="EMBL/GenBank/DDBJ databases">
        <title>Mesorhizobium sp. strain RP14 Genome sequencing and assembly.</title>
        <authorList>
            <person name="Kim I."/>
        </authorList>
    </citation>
    <scope>NUCLEOTIDE SEQUENCE [LARGE SCALE GENOMIC DNA]</scope>
    <source>
        <strain evidence="3">RP14(2022)</strain>
    </source>
</reference>
<dbReference type="EMBL" id="JAMXQS010000008">
    <property type="protein sequence ID" value="MCO6051524.1"/>
    <property type="molecule type" value="Genomic_DNA"/>
</dbReference>
<comment type="caution">
    <text evidence="2">The sequence shown here is derived from an EMBL/GenBank/DDBJ whole genome shotgun (WGS) entry which is preliminary data.</text>
</comment>
<organism evidence="2 3">
    <name type="scientific">Mesorhizobium liriopis</name>
    <dbReference type="NCBI Taxonomy" id="2953882"/>
    <lineage>
        <taxon>Bacteria</taxon>
        <taxon>Pseudomonadati</taxon>
        <taxon>Pseudomonadota</taxon>
        <taxon>Alphaproteobacteria</taxon>
        <taxon>Hyphomicrobiales</taxon>
        <taxon>Phyllobacteriaceae</taxon>
        <taxon>Mesorhizobium</taxon>
    </lineage>
</organism>
<accession>A0ABT1C9M9</accession>
<evidence type="ECO:0000313" key="2">
    <source>
        <dbReference type="EMBL" id="MCO6051524.1"/>
    </source>
</evidence>
<evidence type="ECO:0000313" key="3">
    <source>
        <dbReference type="Proteomes" id="UP001205906"/>
    </source>
</evidence>
<gene>
    <name evidence="2" type="ORF">NGM99_17200</name>
</gene>
<protein>
    <submittedName>
        <fullName evidence="2">Relaxase</fullName>
    </submittedName>
</protein>
<keyword evidence="3" id="KW-1185">Reference proteome</keyword>
<keyword evidence="1" id="KW-0175">Coiled coil</keyword>
<name>A0ABT1C9M9_9HYPH</name>
<proteinExistence type="predicted"/>
<dbReference type="Proteomes" id="UP001205906">
    <property type="component" value="Unassembled WGS sequence"/>
</dbReference>
<evidence type="ECO:0000256" key="1">
    <source>
        <dbReference type="SAM" id="Coils"/>
    </source>
</evidence>